<evidence type="ECO:0000313" key="5">
    <source>
        <dbReference type="Proteomes" id="UP000030755"/>
    </source>
</evidence>
<dbReference type="STRING" id="988480.A0A075B422"/>
<organism evidence="4 5">
    <name type="scientific">Rozella allomycis (strain CSF55)</name>
    <dbReference type="NCBI Taxonomy" id="988480"/>
    <lineage>
        <taxon>Eukaryota</taxon>
        <taxon>Fungi</taxon>
        <taxon>Fungi incertae sedis</taxon>
        <taxon>Cryptomycota</taxon>
        <taxon>Cryptomycota incertae sedis</taxon>
        <taxon>Rozella</taxon>
    </lineage>
</organism>
<evidence type="ECO:0000256" key="2">
    <source>
        <dbReference type="PROSITE-ProRule" id="PRU00176"/>
    </source>
</evidence>
<reference evidence="4 5" key="1">
    <citation type="journal article" date="2013" name="Curr. Biol.">
        <title>Shared signatures of parasitism and phylogenomics unite Cryptomycota and microsporidia.</title>
        <authorList>
            <person name="James T.Y."/>
            <person name="Pelin A."/>
            <person name="Bonen L."/>
            <person name="Ahrendt S."/>
            <person name="Sain D."/>
            <person name="Corradi N."/>
            <person name="Stajich J.E."/>
        </authorList>
    </citation>
    <scope>NUCLEOTIDE SEQUENCE [LARGE SCALE GENOMIC DNA]</scope>
    <source>
        <strain evidence="4 5">CSF55</strain>
    </source>
</reference>
<sequence>MTVLPEEISTIFVTGLPEDIQEREFQNMFTFCDGFDFAVLKNPPEEAWRDNLPPLVSSKTQLVGFAHFYSKEYALQACERITGRRAETNGKKHLTAGLVSKNINFEKEERNETSDASETLSFSPFEFDEAMYRRPSFPDLALWTQESKLPSPVLQPPPFDPLPDPEDISNYTFPDMSSSPVLAEAISPPLPPSPVNMPAKNTTIQLSSGILDQFITAVENAPCNTLYVGNLPPNATETELRDVFIKCHGYRRLSFRVKDNGPMCFVEFQDILCSTAAMHQLQGTMLRCSKKGGIRLSYSKNPLGVRSSVPNPTHIRKEVRV</sequence>
<gene>
    <name evidence="4" type="ORF">O9G_003277</name>
</gene>
<dbReference type="AlphaFoldDB" id="A0A075B422"/>
<keyword evidence="5" id="KW-1185">Reference proteome</keyword>
<dbReference type="OrthoDB" id="431169at2759"/>
<evidence type="ECO:0000313" key="4">
    <source>
        <dbReference type="EMBL" id="EPZ35794.1"/>
    </source>
</evidence>
<dbReference type="InterPro" id="IPR035979">
    <property type="entry name" value="RBD_domain_sf"/>
</dbReference>
<accession>A0A075B422</accession>
<dbReference type="InterPro" id="IPR000504">
    <property type="entry name" value="RRM_dom"/>
</dbReference>
<protein>
    <recommendedName>
        <fullName evidence="3">RRM domain-containing protein</fullName>
    </recommendedName>
</protein>
<dbReference type="GO" id="GO:0003723">
    <property type="term" value="F:RNA binding"/>
    <property type="evidence" value="ECO:0007669"/>
    <property type="project" value="UniProtKB-UniRule"/>
</dbReference>
<dbReference type="Gene3D" id="3.30.70.330">
    <property type="match status" value="2"/>
</dbReference>
<keyword evidence="1 2" id="KW-0694">RNA-binding</keyword>
<dbReference type="SMART" id="SM00360">
    <property type="entry name" value="RRM"/>
    <property type="match status" value="2"/>
</dbReference>
<dbReference type="InterPro" id="IPR012677">
    <property type="entry name" value="Nucleotide-bd_a/b_plait_sf"/>
</dbReference>
<dbReference type="PROSITE" id="PS50102">
    <property type="entry name" value="RRM"/>
    <property type="match status" value="2"/>
</dbReference>
<dbReference type="Pfam" id="PF00076">
    <property type="entry name" value="RRM_1"/>
    <property type="match status" value="1"/>
</dbReference>
<proteinExistence type="predicted"/>
<dbReference type="CDD" id="cd12245">
    <property type="entry name" value="RRM_scw1_like"/>
    <property type="match status" value="1"/>
</dbReference>
<evidence type="ECO:0000256" key="1">
    <source>
        <dbReference type="ARBA" id="ARBA00022884"/>
    </source>
</evidence>
<dbReference type="OMA" id="YTHTGYP"/>
<dbReference type="SUPFAM" id="SSF54928">
    <property type="entry name" value="RNA-binding domain, RBD"/>
    <property type="match status" value="2"/>
</dbReference>
<dbReference type="PANTHER" id="PTHR10501">
    <property type="entry name" value="U1 SMALL NUCLEAR RIBONUCLEOPROTEIN A/U2 SMALL NUCLEAR RIBONUCLEOPROTEIN B"/>
    <property type="match status" value="1"/>
</dbReference>
<feature type="domain" description="RRM" evidence="3">
    <location>
        <begin position="9"/>
        <end position="92"/>
    </location>
</feature>
<feature type="domain" description="RRM" evidence="3">
    <location>
        <begin position="224"/>
        <end position="301"/>
    </location>
</feature>
<dbReference type="EMBL" id="KE560757">
    <property type="protein sequence ID" value="EPZ35794.1"/>
    <property type="molecule type" value="Genomic_DNA"/>
</dbReference>
<dbReference type="Proteomes" id="UP000030755">
    <property type="component" value="Unassembled WGS sequence"/>
</dbReference>
<dbReference type="HOGENOM" id="CLU_866408_0_0_1"/>
<evidence type="ECO:0000259" key="3">
    <source>
        <dbReference type="PROSITE" id="PS50102"/>
    </source>
</evidence>
<name>A0A075B422_ROZAC</name>